<protein>
    <submittedName>
        <fullName evidence="3">Uncharacterized protein</fullName>
    </submittedName>
</protein>
<sequence length="430" mass="48040">MTSSNGVTKNAPATAYTPTPHALDALMKALDDDAVPIKKEPESDPIYRERSFTLAQSISSLVHAPTIEPESIDGVKSASKQEPASLHSVEDTIMIDSNANDHAHSDVSTDDGLKDDYRSRVSSISGIGPDCEMGPKVQLKHEVYLANQPQSAYSTILKGAEPKTKLEHQPSNSASLPKRHSTIQLGTRANQTYACYTRGLSNGDASRAAFKDMYCAEDFQVYLRALGRLKGLEGTEWPNYAAISLPTLAASAKSRNKEQERQLLQALRSYRKPEEVQIYLDAITPESGLTQRTNALNDQLQRDIVDAERLENQRAAQVARLAEKKASDLVEQNAQMQQRLKAQQFLKETEAQEQKKRSAQAMVEQLLKEKAEKARRYSRQLQDQKAELAKEGIETRRRLAPRRLVSESESQVTVQDAKTVIQRDREHLHH</sequence>
<feature type="region of interest" description="Disordered" evidence="2">
    <location>
        <begin position="404"/>
        <end position="430"/>
    </location>
</feature>
<dbReference type="EMBL" id="QZBD01000210">
    <property type="protein sequence ID" value="THY24310.1"/>
    <property type="molecule type" value="Genomic_DNA"/>
</dbReference>
<evidence type="ECO:0000256" key="1">
    <source>
        <dbReference type="SAM" id="Coils"/>
    </source>
</evidence>
<evidence type="ECO:0000256" key="2">
    <source>
        <dbReference type="SAM" id="MobiDB-lite"/>
    </source>
</evidence>
<evidence type="ECO:0000313" key="4">
    <source>
        <dbReference type="Proteomes" id="UP000306584"/>
    </source>
</evidence>
<comment type="caution">
    <text evidence="3">The sequence shown here is derived from an EMBL/GenBank/DDBJ whole genome shotgun (WGS) entry which is preliminary data.</text>
</comment>
<feature type="compositionally biased region" description="Polar residues" evidence="2">
    <location>
        <begin position="407"/>
        <end position="416"/>
    </location>
</feature>
<feature type="compositionally biased region" description="Basic and acidic residues" evidence="2">
    <location>
        <begin position="421"/>
        <end position="430"/>
    </location>
</feature>
<dbReference type="AlphaFoldDB" id="A0A4S9L6V3"/>
<gene>
    <name evidence="3" type="ORF">D6D01_05535</name>
</gene>
<evidence type="ECO:0000313" key="3">
    <source>
        <dbReference type="EMBL" id="THY24310.1"/>
    </source>
</evidence>
<proteinExistence type="predicted"/>
<name>A0A4S9L6V3_AURPU</name>
<dbReference type="Proteomes" id="UP000306584">
    <property type="component" value="Unassembled WGS sequence"/>
</dbReference>
<feature type="coiled-coil region" evidence="1">
    <location>
        <begin position="293"/>
        <end position="391"/>
    </location>
</feature>
<reference evidence="3 4" key="1">
    <citation type="submission" date="2018-10" db="EMBL/GenBank/DDBJ databases">
        <title>Fifty Aureobasidium pullulans genomes reveal a recombining polyextremotolerant generalist.</title>
        <authorList>
            <person name="Gostincar C."/>
            <person name="Turk M."/>
            <person name="Zajc J."/>
            <person name="Gunde-Cimerman N."/>
        </authorList>
    </citation>
    <scope>NUCLEOTIDE SEQUENCE [LARGE SCALE GENOMIC DNA]</scope>
    <source>
        <strain evidence="3 4">EXF-6604</strain>
    </source>
</reference>
<organism evidence="3 4">
    <name type="scientific">Aureobasidium pullulans</name>
    <name type="common">Black yeast</name>
    <name type="synonym">Pullularia pullulans</name>
    <dbReference type="NCBI Taxonomy" id="5580"/>
    <lineage>
        <taxon>Eukaryota</taxon>
        <taxon>Fungi</taxon>
        <taxon>Dikarya</taxon>
        <taxon>Ascomycota</taxon>
        <taxon>Pezizomycotina</taxon>
        <taxon>Dothideomycetes</taxon>
        <taxon>Dothideomycetidae</taxon>
        <taxon>Dothideales</taxon>
        <taxon>Saccotheciaceae</taxon>
        <taxon>Aureobasidium</taxon>
    </lineage>
</organism>
<keyword evidence="1" id="KW-0175">Coiled coil</keyword>
<accession>A0A4S9L6V3</accession>